<organism evidence="17 18">
    <name type="scientific">Artemia franciscana</name>
    <name type="common">Brine shrimp</name>
    <name type="synonym">Artemia sanfranciscana</name>
    <dbReference type="NCBI Taxonomy" id="6661"/>
    <lineage>
        <taxon>Eukaryota</taxon>
        <taxon>Metazoa</taxon>
        <taxon>Ecdysozoa</taxon>
        <taxon>Arthropoda</taxon>
        <taxon>Crustacea</taxon>
        <taxon>Branchiopoda</taxon>
        <taxon>Anostraca</taxon>
        <taxon>Artemiidae</taxon>
        <taxon>Artemia</taxon>
    </lineage>
</organism>
<dbReference type="InterPro" id="IPR013785">
    <property type="entry name" value="Aldolase_TIM"/>
</dbReference>
<evidence type="ECO:0000256" key="6">
    <source>
        <dbReference type="ARBA" id="ARBA00012321"/>
    </source>
</evidence>
<name>A0AA88HMW6_ARTSF</name>
<dbReference type="GO" id="GO:0006207">
    <property type="term" value="P:'de novo' pyrimidine nucleobase biosynthetic process"/>
    <property type="evidence" value="ECO:0007669"/>
    <property type="project" value="InterPro"/>
</dbReference>
<dbReference type="PROSITE" id="PS00156">
    <property type="entry name" value="OMPDECASE"/>
    <property type="match status" value="1"/>
</dbReference>
<dbReference type="HAMAP" id="MF_01208">
    <property type="entry name" value="PyrE"/>
    <property type="match status" value="1"/>
</dbReference>
<evidence type="ECO:0000256" key="2">
    <source>
        <dbReference type="ARBA" id="ARBA00004889"/>
    </source>
</evidence>
<keyword evidence="11" id="KW-0665">Pyrimidine biosynthesis</keyword>
<dbReference type="EC" id="4.1.1.23" evidence="6"/>
<keyword evidence="10" id="KW-0210">Decarboxylase</keyword>
<evidence type="ECO:0000256" key="10">
    <source>
        <dbReference type="ARBA" id="ARBA00022793"/>
    </source>
</evidence>
<dbReference type="GO" id="GO:0044205">
    <property type="term" value="P:'de novo' UMP biosynthetic process"/>
    <property type="evidence" value="ECO:0007669"/>
    <property type="project" value="InterPro"/>
</dbReference>
<dbReference type="CDD" id="cd06223">
    <property type="entry name" value="PRTases_typeI"/>
    <property type="match status" value="1"/>
</dbReference>
<dbReference type="FunFam" id="3.20.20.70:FF:000114">
    <property type="entry name" value="Decarboxylase,orotidine phosphate"/>
    <property type="match status" value="1"/>
</dbReference>
<dbReference type="SUPFAM" id="SSF53271">
    <property type="entry name" value="PRTase-like"/>
    <property type="match status" value="1"/>
</dbReference>
<dbReference type="EC" id="2.4.2.10" evidence="5"/>
<feature type="binding site" evidence="15">
    <location>
        <position position="439"/>
    </location>
    <ligand>
        <name>substrate</name>
    </ligand>
</feature>
<evidence type="ECO:0000256" key="9">
    <source>
        <dbReference type="ARBA" id="ARBA00022679"/>
    </source>
</evidence>
<evidence type="ECO:0000256" key="14">
    <source>
        <dbReference type="PIRSR" id="PIRSR614732-1"/>
    </source>
</evidence>
<feature type="binding site" evidence="15">
    <location>
        <position position="360"/>
    </location>
    <ligand>
        <name>substrate</name>
    </ligand>
</feature>
<comment type="similarity">
    <text evidence="4">In the C-terminal section; belongs to the OMP decarboxylase family.</text>
</comment>
<feature type="active site" description="For OMPdecase activity" evidence="14">
    <location>
        <position position="298"/>
    </location>
</feature>
<keyword evidence="18" id="KW-1185">Reference proteome</keyword>
<sequence length="473" mass="51899">MESIINELHSIGAIKFGEFVLKSGLVSPIYFDLRGVISYPKLMNQLVEQVWCKKEEAKFDYICGVPYTALPLASVLSVQHNVPMLLKRKEAKDYGTKKMVEGIFQPGNKCLVVEDVITSGNSVLETVKLLRDLGLEVEDVILVLDREQGGIDNLLNHGVRPHVLTSASEVLNVLNKAGKISDDVVRRTLDFLHKNPEPIPPPAVMEHSRRFMPFSKRVNHCVNPVAKKLLEIIEEKKTNLCVSADVTTTKELLELAEKVGPEICVLKTHMDIIKDFSGETACMLVGLAMKHNFLLLEDRKFADIGNTVKMQYTSGKFFISSWADLVTVHTISGPGVLQALKEAAFDANKPRGCVIIGELSSAGNLITADYSSASMVLAAEHFDFVSGFVSQNSLSSRPGLIHFTPGVSLGCNGDNLGQQYSDPDHVVTQRGSDVIIVGRGIIMDANPGEAARKYKEAAWAAYEKRLLAAVPNK</sequence>
<evidence type="ECO:0000313" key="17">
    <source>
        <dbReference type="EMBL" id="KAK2714083.1"/>
    </source>
</evidence>
<dbReference type="InterPro" id="IPR004467">
    <property type="entry name" value="Or_phspho_trans_dom"/>
</dbReference>
<feature type="domain" description="Orotidine 5'-phosphate decarboxylase" evidence="16">
    <location>
        <begin position="239"/>
        <end position="454"/>
    </location>
</feature>
<evidence type="ECO:0000313" key="18">
    <source>
        <dbReference type="Proteomes" id="UP001187531"/>
    </source>
</evidence>
<dbReference type="FunFam" id="3.40.50.2020:FF:000025">
    <property type="entry name" value="Uridine monophosphate synthetase"/>
    <property type="match status" value="1"/>
</dbReference>
<proteinExistence type="inferred from homology"/>
<dbReference type="SMART" id="SM00934">
    <property type="entry name" value="OMPdecase"/>
    <property type="match status" value="1"/>
</dbReference>
<evidence type="ECO:0000256" key="8">
    <source>
        <dbReference type="ARBA" id="ARBA00022676"/>
    </source>
</evidence>
<dbReference type="PANTHER" id="PTHR19278:SF9">
    <property type="entry name" value="URIDINE 5'-MONOPHOSPHATE SYNTHASE"/>
    <property type="match status" value="1"/>
</dbReference>
<evidence type="ECO:0000256" key="3">
    <source>
        <dbReference type="ARBA" id="ARBA00006221"/>
    </source>
</evidence>
<feature type="binding site" evidence="15">
    <location>
        <position position="418"/>
    </location>
    <ligand>
        <name>substrate</name>
    </ligand>
</feature>
<dbReference type="Pfam" id="PF00215">
    <property type="entry name" value="OMPdecase"/>
    <property type="match status" value="1"/>
</dbReference>
<dbReference type="EMBL" id="JAVRJZ010000013">
    <property type="protein sequence ID" value="KAK2714083.1"/>
    <property type="molecule type" value="Genomic_DNA"/>
</dbReference>
<dbReference type="GO" id="GO:0004590">
    <property type="term" value="F:orotidine-5'-phosphate decarboxylase activity"/>
    <property type="evidence" value="ECO:0007669"/>
    <property type="project" value="UniProtKB-EC"/>
</dbReference>
<protein>
    <recommendedName>
        <fullName evidence="7">Uridine 5'-monophosphate synthase</fullName>
        <ecNumber evidence="5">2.4.2.10</ecNumber>
        <ecNumber evidence="6">4.1.1.23</ecNumber>
    </recommendedName>
</protein>
<dbReference type="CDD" id="cd04725">
    <property type="entry name" value="OMP_decarboxylase_like"/>
    <property type="match status" value="1"/>
</dbReference>
<feature type="binding site" evidence="15">
    <location>
        <position position="267"/>
    </location>
    <ligand>
        <name>substrate</name>
    </ligand>
</feature>
<dbReference type="InterPro" id="IPR018089">
    <property type="entry name" value="OMPdecase_AS"/>
</dbReference>
<dbReference type="InterPro" id="IPR023031">
    <property type="entry name" value="OPRT"/>
</dbReference>
<keyword evidence="9" id="KW-0808">Transferase</keyword>
<feature type="binding site" evidence="15">
    <location>
        <position position="245"/>
    </location>
    <ligand>
        <name>substrate</name>
    </ligand>
</feature>
<dbReference type="GO" id="GO:0004588">
    <property type="term" value="F:orotate phosphoribosyltransferase activity"/>
    <property type="evidence" value="ECO:0007669"/>
    <property type="project" value="UniProtKB-EC"/>
</dbReference>
<feature type="active site" description="For OMPdecase activity" evidence="14">
    <location>
        <position position="300"/>
    </location>
</feature>
<comment type="similarity">
    <text evidence="3">In the N-terminal section; belongs to the purine/pyrimidine phosphoribosyltransferase family.</text>
</comment>
<comment type="pathway">
    <text evidence="1">Pyrimidine metabolism; UMP biosynthesis via de novo pathway; UMP from orotate: step 2/2.</text>
</comment>
<evidence type="ECO:0000256" key="15">
    <source>
        <dbReference type="PIRSR" id="PIRSR614732-2"/>
    </source>
</evidence>
<evidence type="ECO:0000256" key="7">
    <source>
        <dbReference type="ARBA" id="ARBA00015047"/>
    </source>
</evidence>
<dbReference type="InterPro" id="IPR011060">
    <property type="entry name" value="RibuloseP-bd_barrel"/>
</dbReference>
<dbReference type="Pfam" id="PF00156">
    <property type="entry name" value="Pribosyltran"/>
    <property type="match status" value="1"/>
</dbReference>
<keyword evidence="8" id="KW-0328">Glycosyltransferase</keyword>
<comment type="pathway">
    <text evidence="2">Pyrimidine metabolism; UMP biosynthesis via de novo pathway; UMP from orotate: step 1/2.</text>
</comment>
<keyword evidence="13" id="KW-0511">Multifunctional enzyme</keyword>
<dbReference type="PANTHER" id="PTHR19278">
    <property type="entry name" value="OROTATE PHOSPHORIBOSYLTRANSFERASE"/>
    <property type="match status" value="1"/>
</dbReference>
<evidence type="ECO:0000256" key="4">
    <source>
        <dbReference type="ARBA" id="ARBA00009769"/>
    </source>
</evidence>
<dbReference type="Proteomes" id="UP001187531">
    <property type="component" value="Unassembled WGS sequence"/>
</dbReference>
<accession>A0AA88HMW6</accession>
<dbReference type="SUPFAM" id="SSF51366">
    <property type="entry name" value="Ribulose-phoshate binding barrel"/>
    <property type="match status" value="1"/>
</dbReference>
<dbReference type="Gene3D" id="3.40.50.2020">
    <property type="match status" value="1"/>
</dbReference>
<feature type="binding site" evidence="15">
    <location>
        <position position="438"/>
    </location>
    <ligand>
        <name>substrate</name>
    </ligand>
</feature>
<keyword evidence="12" id="KW-0456">Lyase</keyword>
<evidence type="ECO:0000256" key="5">
    <source>
        <dbReference type="ARBA" id="ARBA00011971"/>
    </source>
</evidence>
<dbReference type="InterPro" id="IPR001754">
    <property type="entry name" value="OMPdeCOase_dom"/>
</dbReference>
<dbReference type="AlphaFoldDB" id="A0AA88HMW6"/>
<dbReference type="InterPro" id="IPR029057">
    <property type="entry name" value="PRTase-like"/>
</dbReference>
<dbReference type="NCBIfam" id="TIGR00336">
    <property type="entry name" value="pyrE"/>
    <property type="match status" value="1"/>
</dbReference>
<dbReference type="Gene3D" id="3.20.20.70">
    <property type="entry name" value="Aldolase class I"/>
    <property type="match status" value="1"/>
</dbReference>
<evidence type="ECO:0000256" key="11">
    <source>
        <dbReference type="ARBA" id="ARBA00022975"/>
    </source>
</evidence>
<dbReference type="InterPro" id="IPR014732">
    <property type="entry name" value="OMPdecase"/>
</dbReference>
<evidence type="ECO:0000259" key="16">
    <source>
        <dbReference type="SMART" id="SM00934"/>
    </source>
</evidence>
<evidence type="ECO:0000256" key="13">
    <source>
        <dbReference type="ARBA" id="ARBA00023268"/>
    </source>
</evidence>
<gene>
    <name evidence="17" type="ORF">QYM36_008617</name>
</gene>
<reference evidence="17" key="1">
    <citation type="submission" date="2023-07" db="EMBL/GenBank/DDBJ databases">
        <title>Chromosome-level genome assembly of Artemia franciscana.</title>
        <authorList>
            <person name="Jo E."/>
        </authorList>
    </citation>
    <scope>NUCLEOTIDE SEQUENCE</scope>
    <source>
        <tissue evidence="17">Whole body</tissue>
    </source>
</reference>
<dbReference type="InterPro" id="IPR000836">
    <property type="entry name" value="PRTase_dom"/>
</dbReference>
<dbReference type="NCBIfam" id="TIGR01740">
    <property type="entry name" value="pyrF"/>
    <property type="match status" value="1"/>
</dbReference>
<evidence type="ECO:0000256" key="1">
    <source>
        <dbReference type="ARBA" id="ARBA00004861"/>
    </source>
</evidence>
<comment type="caution">
    <text evidence="17">The sequence shown here is derived from an EMBL/GenBank/DDBJ whole genome shotgun (WGS) entry which is preliminary data.</text>
</comment>
<evidence type="ECO:0000256" key="12">
    <source>
        <dbReference type="ARBA" id="ARBA00023239"/>
    </source>
</evidence>
<feature type="active site" description="For OMPdecase activity" evidence="14">
    <location>
        <position position="303"/>
    </location>
</feature>